<evidence type="ECO:0000259" key="4">
    <source>
        <dbReference type="PROSITE" id="PS00498"/>
    </source>
</evidence>
<keyword evidence="6" id="KW-1185">Reference proteome</keyword>
<dbReference type="InterPro" id="IPR050316">
    <property type="entry name" value="Tyrosinase/Hemocyanin"/>
</dbReference>
<keyword evidence="1" id="KW-0479">Metal-binding</keyword>
<evidence type="ECO:0000256" key="3">
    <source>
        <dbReference type="SAM" id="SignalP"/>
    </source>
</evidence>
<dbReference type="STRING" id="78915.A0A4P9XHR6"/>
<feature type="non-terminal residue" evidence="5">
    <location>
        <position position="243"/>
    </location>
</feature>
<reference evidence="6" key="1">
    <citation type="journal article" date="2018" name="Nat. Microbiol.">
        <title>Leveraging single-cell genomics to expand the fungal tree of life.</title>
        <authorList>
            <person name="Ahrendt S.R."/>
            <person name="Quandt C.A."/>
            <person name="Ciobanu D."/>
            <person name="Clum A."/>
            <person name="Salamov A."/>
            <person name="Andreopoulos B."/>
            <person name="Cheng J.F."/>
            <person name="Woyke T."/>
            <person name="Pelin A."/>
            <person name="Henrissat B."/>
            <person name="Reynolds N.K."/>
            <person name="Benny G.L."/>
            <person name="Smith M.E."/>
            <person name="James T.Y."/>
            <person name="Grigoriev I.V."/>
        </authorList>
    </citation>
    <scope>NUCLEOTIDE SEQUENCE [LARGE SCALE GENOMIC DNA]</scope>
    <source>
        <strain evidence="6">RSA 1356</strain>
    </source>
</reference>
<accession>A0A4P9XHR6</accession>
<proteinExistence type="predicted"/>
<dbReference type="SUPFAM" id="SSF48056">
    <property type="entry name" value="Di-copper centre-containing domain"/>
    <property type="match status" value="1"/>
</dbReference>
<sequence length="243" mass="27937">MLSATLLLLLVLVLWSDHTFVHGQLVVNQCPQGVRPRREIRALSTQERQSFISAIQRLQRTGSPSRYDDFSQVHYDAREYAHGYSLFFPWHRYYIRLFETMLQEADANVMLPYWDWSLDSQAPGASVIFQDNYMGGNGREGDGCVVDGPFANLQTAFPQPNCLTRNFDMSPNGNNAFYSPEMIQNTISSTRDYAQFRNRIESIPHGNVHNGIGGIMVSMYSSNDPIFFLHHAMVDRIWAMWQQ</sequence>
<feature type="domain" description="Tyrosinase copper-binding" evidence="4">
    <location>
        <begin position="224"/>
        <end position="235"/>
    </location>
</feature>
<evidence type="ECO:0000313" key="5">
    <source>
        <dbReference type="EMBL" id="RKP05245.1"/>
    </source>
</evidence>
<dbReference type="PANTHER" id="PTHR11474:SF126">
    <property type="entry name" value="TYROSINASE-LIKE PROTEIN TYR-1-RELATED"/>
    <property type="match status" value="1"/>
</dbReference>
<dbReference type="OrthoDB" id="6132182at2759"/>
<dbReference type="GO" id="GO:0046872">
    <property type="term" value="F:metal ion binding"/>
    <property type="evidence" value="ECO:0007669"/>
    <property type="project" value="UniProtKB-KW"/>
</dbReference>
<dbReference type="PROSITE" id="PS00498">
    <property type="entry name" value="TYROSINASE_2"/>
    <property type="match status" value="1"/>
</dbReference>
<evidence type="ECO:0000256" key="2">
    <source>
        <dbReference type="ARBA" id="ARBA00023008"/>
    </source>
</evidence>
<dbReference type="Gene3D" id="1.10.1280.10">
    <property type="entry name" value="Di-copper center containing domain from catechol oxidase"/>
    <property type="match status" value="1"/>
</dbReference>
<feature type="chain" id="PRO_5020584941" description="Tyrosinase copper-binding domain-containing protein" evidence="3">
    <location>
        <begin position="24"/>
        <end position="243"/>
    </location>
</feature>
<dbReference type="PANTHER" id="PTHR11474">
    <property type="entry name" value="TYROSINASE FAMILY MEMBER"/>
    <property type="match status" value="1"/>
</dbReference>
<keyword evidence="3" id="KW-0732">Signal</keyword>
<evidence type="ECO:0000256" key="1">
    <source>
        <dbReference type="ARBA" id="ARBA00022723"/>
    </source>
</evidence>
<dbReference type="PRINTS" id="PR00092">
    <property type="entry name" value="TYROSINASE"/>
</dbReference>
<dbReference type="InterPro" id="IPR008922">
    <property type="entry name" value="Di-copper_centre_dom_sf"/>
</dbReference>
<dbReference type="Pfam" id="PF00264">
    <property type="entry name" value="Tyrosinase"/>
    <property type="match status" value="1"/>
</dbReference>
<evidence type="ECO:0000313" key="6">
    <source>
        <dbReference type="Proteomes" id="UP000271241"/>
    </source>
</evidence>
<dbReference type="InterPro" id="IPR002227">
    <property type="entry name" value="Tyrosinase_Cu-bd"/>
</dbReference>
<protein>
    <recommendedName>
        <fullName evidence="4">Tyrosinase copper-binding domain-containing protein</fullName>
    </recommendedName>
</protein>
<dbReference type="AlphaFoldDB" id="A0A4P9XHR6"/>
<dbReference type="EMBL" id="KZ993201">
    <property type="protein sequence ID" value="RKP05245.1"/>
    <property type="molecule type" value="Genomic_DNA"/>
</dbReference>
<name>A0A4P9XHR6_9FUNG</name>
<dbReference type="GO" id="GO:0016491">
    <property type="term" value="F:oxidoreductase activity"/>
    <property type="evidence" value="ECO:0007669"/>
    <property type="project" value="InterPro"/>
</dbReference>
<organism evidence="5 6">
    <name type="scientific">Thamnocephalis sphaerospora</name>
    <dbReference type="NCBI Taxonomy" id="78915"/>
    <lineage>
        <taxon>Eukaryota</taxon>
        <taxon>Fungi</taxon>
        <taxon>Fungi incertae sedis</taxon>
        <taxon>Zoopagomycota</taxon>
        <taxon>Zoopagomycotina</taxon>
        <taxon>Zoopagomycetes</taxon>
        <taxon>Zoopagales</taxon>
        <taxon>Sigmoideomycetaceae</taxon>
        <taxon>Thamnocephalis</taxon>
    </lineage>
</organism>
<feature type="signal peptide" evidence="3">
    <location>
        <begin position="1"/>
        <end position="23"/>
    </location>
</feature>
<keyword evidence="2" id="KW-0186">Copper</keyword>
<dbReference type="Proteomes" id="UP000271241">
    <property type="component" value="Unassembled WGS sequence"/>
</dbReference>
<gene>
    <name evidence="5" type="ORF">THASP1DRAFT_20022</name>
</gene>